<dbReference type="Gene3D" id="3.30.70.270">
    <property type="match status" value="1"/>
</dbReference>
<dbReference type="AlphaFoldDB" id="A0A6J4RHM8"/>
<dbReference type="GO" id="GO:1902201">
    <property type="term" value="P:negative regulation of bacterial-type flagellum-dependent cell motility"/>
    <property type="evidence" value="ECO:0007669"/>
    <property type="project" value="TreeGrafter"/>
</dbReference>
<name>A0A6J4RHM8_9ACTN</name>
<dbReference type="InterPro" id="IPR029787">
    <property type="entry name" value="Nucleotide_cyclase"/>
</dbReference>
<reference evidence="2" key="1">
    <citation type="submission" date="2020-02" db="EMBL/GenBank/DDBJ databases">
        <authorList>
            <person name="Meier V. D."/>
        </authorList>
    </citation>
    <scope>NUCLEOTIDE SEQUENCE</scope>
    <source>
        <strain evidence="2">AVDCRST_MAG53</strain>
    </source>
</reference>
<proteinExistence type="predicted"/>
<dbReference type="InterPro" id="IPR050469">
    <property type="entry name" value="Diguanylate_Cyclase"/>
</dbReference>
<dbReference type="SUPFAM" id="SSF55073">
    <property type="entry name" value="Nucleotide cyclase"/>
    <property type="match status" value="1"/>
</dbReference>
<dbReference type="GO" id="GO:0052621">
    <property type="term" value="F:diguanylate cyclase activity"/>
    <property type="evidence" value="ECO:0007669"/>
    <property type="project" value="TreeGrafter"/>
</dbReference>
<dbReference type="GO" id="GO:0005886">
    <property type="term" value="C:plasma membrane"/>
    <property type="evidence" value="ECO:0007669"/>
    <property type="project" value="TreeGrafter"/>
</dbReference>
<dbReference type="EMBL" id="CADCVR010000005">
    <property type="protein sequence ID" value="CAA9473794.1"/>
    <property type="molecule type" value="Genomic_DNA"/>
</dbReference>
<dbReference type="NCBIfam" id="TIGR00254">
    <property type="entry name" value="GGDEF"/>
    <property type="match status" value="1"/>
</dbReference>
<dbReference type="PANTHER" id="PTHR45138">
    <property type="entry name" value="REGULATORY COMPONENTS OF SENSORY TRANSDUCTION SYSTEM"/>
    <property type="match status" value="1"/>
</dbReference>
<dbReference type="SMART" id="SM00267">
    <property type="entry name" value="GGDEF"/>
    <property type="match status" value="1"/>
</dbReference>
<evidence type="ECO:0000313" key="2">
    <source>
        <dbReference type="EMBL" id="CAA9473794.1"/>
    </source>
</evidence>
<gene>
    <name evidence="2" type="ORF">AVDCRST_MAG53-123</name>
</gene>
<dbReference type="InterPro" id="IPR043128">
    <property type="entry name" value="Rev_trsase/Diguanyl_cyclase"/>
</dbReference>
<dbReference type="Pfam" id="PF00990">
    <property type="entry name" value="GGDEF"/>
    <property type="match status" value="1"/>
</dbReference>
<protein>
    <recommendedName>
        <fullName evidence="1">GGDEF domain-containing protein</fullName>
    </recommendedName>
</protein>
<sequence>MVELEREIARARRSEQPLVLAFLDVDGLKAINDAGGHAAGDRTLLDVADACRAKLRSHDLVIRYGGDEFVCVLSGLDLSAAAKRFALVNAALAQAPDPGSVTIGLAQLRPADSPRELLARADSALYAERQP</sequence>
<organism evidence="2">
    <name type="scientific">uncultured Solirubrobacteraceae bacterium</name>
    <dbReference type="NCBI Taxonomy" id="1162706"/>
    <lineage>
        <taxon>Bacteria</taxon>
        <taxon>Bacillati</taxon>
        <taxon>Actinomycetota</taxon>
        <taxon>Thermoleophilia</taxon>
        <taxon>Solirubrobacterales</taxon>
        <taxon>Solirubrobacteraceae</taxon>
        <taxon>environmental samples</taxon>
    </lineage>
</organism>
<evidence type="ECO:0000259" key="1">
    <source>
        <dbReference type="PROSITE" id="PS50887"/>
    </source>
</evidence>
<dbReference type="InterPro" id="IPR000160">
    <property type="entry name" value="GGDEF_dom"/>
</dbReference>
<feature type="domain" description="GGDEF" evidence="1">
    <location>
        <begin position="16"/>
        <end position="131"/>
    </location>
</feature>
<dbReference type="PANTHER" id="PTHR45138:SF9">
    <property type="entry name" value="DIGUANYLATE CYCLASE DGCM-RELATED"/>
    <property type="match status" value="1"/>
</dbReference>
<dbReference type="PROSITE" id="PS50887">
    <property type="entry name" value="GGDEF"/>
    <property type="match status" value="1"/>
</dbReference>
<dbReference type="GO" id="GO:0043709">
    <property type="term" value="P:cell adhesion involved in single-species biofilm formation"/>
    <property type="evidence" value="ECO:0007669"/>
    <property type="project" value="TreeGrafter"/>
</dbReference>
<dbReference type="CDD" id="cd01949">
    <property type="entry name" value="GGDEF"/>
    <property type="match status" value="1"/>
</dbReference>
<accession>A0A6J4RHM8</accession>